<dbReference type="RefSeq" id="WP_258259699.1">
    <property type="nucleotide sequence ID" value="NZ_VLJT01000094.1"/>
</dbReference>
<evidence type="ECO:0008006" key="4">
    <source>
        <dbReference type="Google" id="ProtNLM"/>
    </source>
</evidence>
<proteinExistence type="predicted"/>
<accession>A0A562D6D5</accession>
<evidence type="ECO:0000313" key="2">
    <source>
        <dbReference type="EMBL" id="TWH05329.1"/>
    </source>
</evidence>
<sequence length="203" mass="20594">MTEPVKTSPPEGRSATDVVARALTEVGAPWVINIVGSVVFGIGVGAPGWGVFVAMIAGVIPMGLILTGMRRARIGDHHVTRIDERHALIVAILGVVVAGLIIQIVARAPIETIAFTSAGVAALGVAGIITSLAHWKVSVHTGVGAGVSAVLALALSPWWLLGLVITAAVGWSRVHLGDHTRGQVVVGAVAGALAAGLTYPLIA</sequence>
<protein>
    <recommendedName>
        <fullName evidence="4">PAP2 superfamily protein</fullName>
    </recommendedName>
</protein>
<dbReference type="EMBL" id="VLJT01000094">
    <property type="protein sequence ID" value="TWH05329.1"/>
    <property type="molecule type" value="Genomic_DNA"/>
</dbReference>
<feature type="transmembrane region" description="Helical" evidence="1">
    <location>
        <begin position="46"/>
        <end position="66"/>
    </location>
</feature>
<dbReference type="AlphaFoldDB" id="A0A562D6D5"/>
<keyword evidence="1" id="KW-0472">Membrane</keyword>
<evidence type="ECO:0000256" key="1">
    <source>
        <dbReference type="SAM" id="Phobius"/>
    </source>
</evidence>
<name>A0A562D6D5_RHORH</name>
<feature type="transmembrane region" description="Helical" evidence="1">
    <location>
        <begin position="87"/>
        <end position="106"/>
    </location>
</feature>
<feature type="transmembrane region" description="Helical" evidence="1">
    <location>
        <begin position="183"/>
        <end position="202"/>
    </location>
</feature>
<feature type="transmembrane region" description="Helical" evidence="1">
    <location>
        <begin position="147"/>
        <end position="171"/>
    </location>
</feature>
<gene>
    <name evidence="2" type="ORF">L618_000900001340</name>
</gene>
<reference evidence="2 3" key="1">
    <citation type="submission" date="2019-07" db="EMBL/GenBank/DDBJ databases">
        <title>Genome sequencing of lignin-degrading bacterial isolates.</title>
        <authorList>
            <person name="Gladden J."/>
        </authorList>
    </citation>
    <scope>NUCLEOTIDE SEQUENCE [LARGE SCALE GENOMIC DNA]</scope>
    <source>
        <strain evidence="2 3">J45</strain>
    </source>
</reference>
<feature type="transmembrane region" description="Helical" evidence="1">
    <location>
        <begin position="112"/>
        <end position="135"/>
    </location>
</feature>
<keyword evidence="1" id="KW-0812">Transmembrane</keyword>
<keyword evidence="1" id="KW-1133">Transmembrane helix</keyword>
<evidence type="ECO:0000313" key="3">
    <source>
        <dbReference type="Proteomes" id="UP000317573"/>
    </source>
</evidence>
<dbReference type="Proteomes" id="UP000317573">
    <property type="component" value="Unassembled WGS sequence"/>
</dbReference>
<organism evidence="2 3">
    <name type="scientific">Rhodococcus rhodochrous J45</name>
    <dbReference type="NCBI Taxonomy" id="935266"/>
    <lineage>
        <taxon>Bacteria</taxon>
        <taxon>Bacillati</taxon>
        <taxon>Actinomycetota</taxon>
        <taxon>Actinomycetes</taxon>
        <taxon>Mycobacteriales</taxon>
        <taxon>Nocardiaceae</taxon>
        <taxon>Rhodococcus</taxon>
    </lineage>
</organism>
<comment type="caution">
    <text evidence="2">The sequence shown here is derived from an EMBL/GenBank/DDBJ whole genome shotgun (WGS) entry which is preliminary data.</text>
</comment>